<dbReference type="RefSeq" id="XP_075101743.1">
    <property type="nucleotide sequence ID" value="XM_075245642.1"/>
</dbReference>
<name>A0AC58TWY9_TOBAC</name>
<protein>
    <submittedName>
        <fullName evidence="2">Uncharacterized protein LOC142177174</fullName>
    </submittedName>
</protein>
<proteinExistence type="predicted"/>
<gene>
    <name evidence="2" type="primary">LOC142177174</name>
</gene>
<accession>A0AC58TWY9</accession>
<keyword evidence="1" id="KW-1185">Reference proteome</keyword>
<sequence>MRKSDCDSSEEEEGGDTVSSEYDSDELEVYRKQRMFDINVKLDKYKVLKNDMTFKDLNEAKHVIDFYAVANKRSVIVKKSDKSRVSYRCVDGCPFKCFISKDGKDQGFKIKTLNQEHGCDKNFENRRANVETLAHYFKKKVQNNPKYKIKDMKVDFESEFSLNVNESKLKRVKRLVLDKLDGSYTDDYNKLEAYAQELRKSNPGSDVVINLTKDAMEEGKRRFLRLYMCFQALKEGCKGGFRPLIGLDGTFLKGKNRGIMLVAVGQDSSNHSYPLPWAVIDKETKRTWSWVCWMLLVMYAHKQIIDGVLGTFKLIGGLEQKMEKWGDEKTSLVVCVPGWSTYEEEFKEQLKKLGQLDEDAAKALVMNMLRDRDFTLER</sequence>
<reference evidence="1" key="1">
    <citation type="journal article" date="2014" name="Nat. Commun.">
        <title>The tobacco genome sequence and its comparison with those of tomato and potato.</title>
        <authorList>
            <person name="Sierro N."/>
            <person name="Battey J.N."/>
            <person name="Ouadi S."/>
            <person name="Bakaher N."/>
            <person name="Bovet L."/>
            <person name="Willig A."/>
            <person name="Goepfert S."/>
            <person name="Peitsch M.C."/>
            <person name="Ivanov N.V."/>
        </authorList>
    </citation>
    <scope>NUCLEOTIDE SEQUENCE [LARGE SCALE GENOMIC DNA]</scope>
</reference>
<evidence type="ECO:0000313" key="2">
    <source>
        <dbReference type="RefSeq" id="XP_075101743.1"/>
    </source>
</evidence>
<organism evidence="1 2">
    <name type="scientific">Nicotiana tabacum</name>
    <name type="common">Common tobacco</name>
    <dbReference type="NCBI Taxonomy" id="4097"/>
    <lineage>
        <taxon>Eukaryota</taxon>
        <taxon>Viridiplantae</taxon>
        <taxon>Streptophyta</taxon>
        <taxon>Embryophyta</taxon>
        <taxon>Tracheophyta</taxon>
        <taxon>Spermatophyta</taxon>
        <taxon>Magnoliopsida</taxon>
        <taxon>eudicotyledons</taxon>
        <taxon>Gunneridae</taxon>
        <taxon>Pentapetalae</taxon>
        <taxon>asterids</taxon>
        <taxon>lamiids</taxon>
        <taxon>Solanales</taxon>
        <taxon>Solanaceae</taxon>
        <taxon>Nicotianoideae</taxon>
        <taxon>Nicotianeae</taxon>
        <taxon>Nicotiana</taxon>
    </lineage>
</organism>
<dbReference type="Proteomes" id="UP000790787">
    <property type="component" value="Chromosome 23"/>
</dbReference>
<reference evidence="2" key="2">
    <citation type="submission" date="2025-08" db="UniProtKB">
        <authorList>
            <consortium name="RefSeq"/>
        </authorList>
    </citation>
    <scope>IDENTIFICATION</scope>
    <source>
        <tissue evidence="2">Leaf</tissue>
    </source>
</reference>
<evidence type="ECO:0000313" key="1">
    <source>
        <dbReference type="Proteomes" id="UP000790787"/>
    </source>
</evidence>